<evidence type="ECO:0000259" key="11">
    <source>
        <dbReference type="PROSITE" id="PS50929"/>
    </source>
</evidence>
<dbReference type="EMBL" id="BTPE01000005">
    <property type="protein sequence ID" value="GMQ33414.1"/>
    <property type="molecule type" value="Genomic_DNA"/>
</dbReference>
<feature type="transmembrane region" description="Helical" evidence="9">
    <location>
        <begin position="165"/>
        <end position="187"/>
    </location>
</feature>
<dbReference type="InterPro" id="IPR003439">
    <property type="entry name" value="ABC_transporter-like_ATP-bd"/>
</dbReference>
<reference evidence="13 14" key="1">
    <citation type="submission" date="2023-08" db="EMBL/GenBank/DDBJ databases">
        <title>Draft genome sequence of Algoriphagus taiwanensis.</title>
        <authorList>
            <person name="Takatani N."/>
            <person name="Hosokawa M."/>
            <person name="Sawabe T."/>
        </authorList>
    </citation>
    <scope>NUCLEOTIDE SEQUENCE [LARGE SCALE GENOMIC DNA]</scope>
    <source>
        <strain evidence="13 14">JCM 19755</strain>
    </source>
</reference>
<feature type="transmembrane region" description="Helical" evidence="9">
    <location>
        <begin position="421"/>
        <end position="438"/>
    </location>
</feature>
<evidence type="ECO:0000256" key="1">
    <source>
        <dbReference type="ARBA" id="ARBA00004651"/>
    </source>
</evidence>
<dbReference type="SUPFAM" id="SSF52540">
    <property type="entry name" value="P-loop containing nucleoside triphosphate hydrolases"/>
    <property type="match status" value="1"/>
</dbReference>
<evidence type="ECO:0000256" key="3">
    <source>
        <dbReference type="ARBA" id="ARBA00022741"/>
    </source>
</evidence>
<gene>
    <name evidence="13" type="ORF">Ataiwa_16860</name>
</gene>
<feature type="transmembrane region" description="Helical" evidence="9">
    <location>
        <begin position="207"/>
        <end position="225"/>
    </location>
</feature>
<protein>
    <submittedName>
        <fullName evidence="13">Peptidase domain-containing ABC transporter</fullName>
    </submittedName>
</protein>
<dbReference type="SUPFAM" id="SSF90123">
    <property type="entry name" value="ABC transporter transmembrane region"/>
    <property type="match status" value="1"/>
</dbReference>
<feature type="domain" description="ABC transmembrane type-1" evidence="11">
    <location>
        <begin position="169"/>
        <end position="450"/>
    </location>
</feature>
<keyword evidence="3" id="KW-0547">Nucleotide-binding</keyword>
<dbReference type="InterPro" id="IPR003593">
    <property type="entry name" value="AAA+_ATPase"/>
</dbReference>
<dbReference type="Gene3D" id="3.40.50.300">
    <property type="entry name" value="P-loop containing nucleotide triphosphate hydrolases"/>
    <property type="match status" value="1"/>
</dbReference>
<dbReference type="RefSeq" id="WP_338228202.1">
    <property type="nucleotide sequence ID" value="NZ_BTPE01000005.1"/>
</dbReference>
<sequence length="721" mass="80359">MIVPDKIPVVLQQASSDCGVACLASVIRYFGGERSMEYLRQISGTAVQGTTVLGLVEAARQIGMEGDAFRVKDLHHLDELEFPALLHVVIDQKFSHFVVCYGKKENQYLLMDPALGKKWVSEVGLLEIWQSRTLVLLQPGAGFETLESSRQKKRKWILDLIRSDIPILLISGFLGLVTTILGLAVAVFSQKLIDEFLPNQAWQKLSLGLVLLFVLLIGRSVLSYLRSSILVRQSKELNLRLINGFFEQLLGLPKVFFDSRKVGDITSRMNDSRRIQRAVSVLTTELMVDSFVVIVTTVSIFLYSWQIGCLVFGFLPIYFLLIYRYHRPIKKGQEDLMVQYSGSESGFIDTLTGIGAIKGESKSEQFLKMNGSAYRKFQESAFSLGQVSNRLALMSQLAGVVFLVAVLAASCYLVAEKQMELGVLVAISGMLGMLVPAVNKLALSNLQIQEAQIAGDRLYEFVQLEQEQISGEMELPDAIDQIQVENLSFRFPGRKLLYKGLSFELKKGKLSVLLGESGGGKSTMLQVLMGFYPPESGSVLINGDRSLQDISKIGWRERVGYVPQEIKIFNGSLIYNICLNTNPVGYKKVIQRCQDLGLHEFFERIPQSYFTQVGEAGVNLSGGQKQMVGLARALLKKPQVLLLDEFTGAMDRMTEQKMLDLILKLKEEIPILIVTHRIRPALLADEVLILDQGKLVEVGSPELLAQGDNLLSESLRDLMRA</sequence>
<evidence type="ECO:0000256" key="6">
    <source>
        <dbReference type="ARBA" id="ARBA00022989"/>
    </source>
</evidence>
<keyword evidence="4" id="KW-0067">ATP-binding</keyword>
<evidence type="ECO:0000313" key="14">
    <source>
        <dbReference type="Proteomes" id="UP001307705"/>
    </source>
</evidence>
<keyword evidence="8" id="KW-0080">Bacteriocin transport</keyword>
<dbReference type="CDD" id="cd18570">
    <property type="entry name" value="ABC_6TM_PCAT1_LagD_like"/>
    <property type="match status" value="1"/>
</dbReference>
<comment type="caution">
    <text evidence="13">The sequence shown here is derived from an EMBL/GenBank/DDBJ whole genome shotgun (WGS) entry which is preliminary data.</text>
</comment>
<evidence type="ECO:0000256" key="7">
    <source>
        <dbReference type="ARBA" id="ARBA00023136"/>
    </source>
</evidence>
<feature type="domain" description="ABC transporter" evidence="10">
    <location>
        <begin position="482"/>
        <end position="717"/>
    </location>
</feature>
<evidence type="ECO:0000256" key="5">
    <source>
        <dbReference type="ARBA" id="ARBA00022927"/>
    </source>
</evidence>
<dbReference type="InterPro" id="IPR036640">
    <property type="entry name" value="ABC1_TM_sf"/>
</dbReference>
<keyword evidence="14" id="KW-1185">Reference proteome</keyword>
<dbReference type="PROSITE" id="PS50929">
    <property type="entry name" value="ABC_TM1F"/>
    <property type="match status" value="1"/>
</dbReference>
<evidence type="ECO:0000256" key="9">
    <source>
        <dbReference type="SAM" id="Phobius"/>
    </source>
</evidence>
<dbReference type="InterPro" id="IPR005074">
    <property type="entry name" value="Peptidase_C39"/>
</dbReference>
<evidence type="ECO:0000256" key="8">
    <source>
        <dbReference type="ARBA" id="ARBA00043264"/>
    </source>
</evidence>
<dbReference type="InterPro" id="IPR011527">
    <property type="entry name" value="ABC1_TM_dom"/>
</dbReference>
<proteinExistence type="predicted"/>
<keyword evidence="5" id="KW-0813">Transport</keyword>
<dbReference type="InterPro" id="IPR027417">
    <property type="entry name" value="P-loop_NTPase"/>
</dbReference>
<evidence type="ECO:0000313" key="13">
    <source>
        <dbReference type="EMBL" id="GMQ33414.1"/>
    </source>
</evidence>
<evidence type="ECO:0000256" key="4">
    <source>
        <dbReference type="ARBA" id="ARBA00022840"/>
    </source>
</evidence>
<dbReference type="InterPro" id="IPR039421">
    <property type="entry name" value="Type_1_exporter"/>
</dbReference>
<feature type="transmembrane region" description="Helical" evidence="9">
    <location>
        <begin position="391"/>
        <end position="415"/>
    </location>
</feature>
<name>A0ABQ6PZR0_9BACT</name>
<dbReference type="Pfam" id="PF00005">
    <property type="entry name" value="ABC_tran"/>
    <property type="match status" value="1"/>
</dbReference>
<keyword evidence="5" id="KW-0653">Protein transport</keyword>
<evidence type="ECO:0000259" key="12">
    <source>
        <dbReference type="PROSITE" id="PS50990"/>
    </source>
</evidence>
<feature type="transmembrane region" description="Helical" evidence="9">
    <location>
        <begin position="303"/>
        <end position="323"/>
    </location>
</feature>
<dbReference type="Gene3D" id="3.90.70.10">
    <property type="entry name" value="Cysteine proteinases"/>
    <property type="match status" value="1"/>
</dbReference>
<dbReference type="Pfam" id="PF00664">
    <property type="entry name" value="ABC_membrane"/>
    <property type="match status" value="1"/>
</dbReference>
<dbReference type="PANTHER" id="PTHR24221:SF654">
    <property type="entry name" value="ATP-BINDING CASSETTE SUB-FAMILY B MEMBER 6"/>
    <property type="match status" value="1"/>
</dbReference>
<feature type="domain" description="Peptidase C39" evidence="12">
    <location>
        <begin position="12"/>
        <end position="136"/>
    </location>
</feature>
<organism evidence="13 14">
    <name type="scientific">Algoriphagus taiwanensis</name>
    <dbReference type="NCBI Taxonomy" id="1445656"/>
    <lineage>
        <taxon>Bacteria</taxon>
        <taxon>Pseudomonadati</taxon>
        <taxon>Bacteroidota</taxon>
        <taxon>Cytophagia</taxon>
        <taxon>Cytophagales</taxon>
        <taxon>Cyclobacteriaceae</taxon>
        <taxon>Algoriphagus</taxon>
    </lineage>
</organism>
<dbReference type="PROSITE" id="PS50893">
    <property type="entry name" value="ABC_TRANSPORTER_2"/>
    <property type="match status" value="1"/>
</dbReference>
<evidence type="ECO:0000256" key="2">
    <source>
        <dbReference type="ARBA" id="ARBA00022692"/>
    </source>
</evidence>
<dbReference type="PROSITE" id="PS50990">
    <property type="entry name" value="PEPTIDASE_C39"/>
    <property type="match status" value="1"/>
</dbReference>
<keyword evidence="2 9" id="KW-0812">Transmembrane</keyword>
<dbReference type="PANTHER" id="PTHR24221">
    <property type="entry name" value="ATP-BINDING CASSETTE SUB-FAMILY B"/>
    <property type="match status" value="1"/>
</dbReference>
<keyword evidence="7 9" id="KW-0472">Membrane</keyword>
<dbReference type="Gene3D" id="1.20.1560.10">
    <property type="entry name" value="ABC transporter type 1, transmembrane domain"/>
    <property type="match status" value="1"/>
</dbReference>
<dbReference type="PROSITE" id="PS00211">
    <property type="entry name" value="ABC_TRANSPORTER_1"/>
    <property type="match status" value="1"/>
</dbReference>
<dbReference type="InterPro" id="IPR017871">
    <property type="entry name" value="ABC_transporter-like_CS"/>
</dbReference>
<dbReference type="Pfam" id="PF03412">
    <property type="entry name" value="Peptidase_C39"/>
    <property type="match status" value="1"/>
</dbReference>
<evidence type="ECO:0000259" key="10">
    <source>
        <dbReference type="PROSITE" id="PS50893"/>
    </source>
</evidence>
<comment type="subcellular location">
    <subcellularLocation>
        <location evidence="1">Cell membrane</location>
        <topology evidence="1">Multi-pass membrane protein</topology>
    </subcellularLocation>
</comment>
<dbReference type="SMART" id="SM00382">
    <property type="entry name" value="AAA"/>
    <property type="match status" value="1"/>
</dbReference>
<dbReference type="Proteomes" id="UP001307705">
    <property type="component" value="Unassembled WGS sequence"/>
</dbReference>
<accession>A0ABQ6PZR0</accession>
<keyword evidence="6 9" id="KW-1133">Transmembrane helix</keyword>